<keyword evidence="10" id="KW-1185">Reference proteome</keyword>
<dbReference type="OrthoDB" id="186462at2759"/>
<dbReference type="GO" id="GO:0006879">
    <property type="term" value="P:intracellular iron ion homeostasis"/>
    <property type="evidence" value="ECO:0007669"/>
    <property type="project" value="UniProtKB-KW"/>
</dbReference>
<dbReference type="GO" id="GO:0004322">
    <property type="term" value="F:ferroxidase activity"/>
    <property type="evidence" value="ECO:0007669"/>
    <property type="project" value="UniProtKB-EC"/>
</dbReference>
<evidence type="ECO:0000256" key="2">
    <source>
        <dbReference type="ARBA" id="ARBA00022434"/>
    </source>
</evidence>
<evidence type="ECO:0000256" key="6">
    <source>
        <dbReference type="RuleBase" id="RU361145"/>
    </source>
</evidence>
<dbReference type="InterPro" id="IPR008331">
    <property type="entry name" value="Ferritin_DPS_dom"/>
</dbReference>
<dbReference type="SUPFAM" id="SSF47240">
    <property type="entry name" value="Ferritin-like"/>
    <property type="match status" value="1"/>
</dbReference>
<dbReference type="CDD" id="cd01056">
    <property type="entry name" value="Euk_Ferritin"/>
    <property type="match status" value="1"/>
</dbReference>
<feature type="binding site" evidence="5">
    <location>
        <position position="59"/>
    </location>
    <ligand>
        <name>Fe cation</name>
        <dbReference type="ChEBI" id="CHEBI:24875"/>
        <label>1</label>
    </ligand>
</feature>
<keyword evidence="4 5" id="KW-0408">Iron</keyword>
<evidence type="ECO:0000313" key="8">
    <source>
        <dbReference type="EMBL" id="ADD38094.1"/>
    </source>
</evidence>
<dbReference type="InterPro" id="IPR001519">
    <property type="entry name" value="Ferritin"/>
</dbReference>
<reference evidence="8" key="1">
    <citation type="submission" date="2010-03" db="EMBL/GenBank/DDBJ databases">
        <title>Atlantic Lepeophtheirus salmonis ESTs and full-length cDNAs.</title>
        <authorList>
            <person name="Yasuike M."/>
            <person name="von Schalburg K."/>
            <person name="Cooper G."/>
            <person name="Leong J."/>
            <person name="Nilsen F."/>
            <person name="Jones S.R.M."/>
            <person name="Koop B.F."/>
        </authorList>
    </citation>
    <scope>NUCLEOTIDE SEQUENCE</scope>
    <source>
        <strain evidence="8">Atlantic form</strain>
        <tissue evidence="8">Mixed tissue</tissue>
    </source>
</reference>
<evidence type="ECO:0000256" key="5">
    <source>
        <dbReference type="PIRSR" id="PIRSR601519-1"/>
    </source>
</evidence>
<evidence type="ECO:0000256" key="4">
    <source>
        <dbReference type="ARBA" id="ARBA00023004"/>
    </source>
</evidence>
<dbReference type="GO" id="GO:0008199">
    <property type="term" value="F:ferric iron binding"/>
    <property type="evidence" value="ECO:0007669"/>
    <property type="project" value="InterPro"/>
</dbReference>
<dbReference type="EMBL" id="BT121164">
    <property type="protein sequence ID" value="ADD38094.1"/>
    <property type="molecule type" value="mRNA"/>
</dbReference>
<name>D3PHQ8_LEPSM</name>
<proteinExistence type="evidence at transcript level"/>
<dbReference type="InterPro" id="IPR009078">
    <property type="entry name" value="Ferritin-like_SF"/>
</dbReference>
<keyword evidence="3 5" id="KW-0479">Metal-binding</keyword>
<feature type="binding site" evidence="5">
    <location>
        <position position="104"/>
    </location>
    <ligand>
        <name>Fe cation</name>
        <dbReference type="ChEBI" id="CHEBI:24875"/>
        <label>1</label>
    </ligand>
</feature>
<dbReference type="Pfam" id="PF00210">
    <property type="entry name" value="Ferritin"/>
    <property type="match status" value="1"/>
</dbReference>
<dbReference type="InterPro" id="IPR014034">
    <property type="entry name" value="Ferritin_CS"/>
</dbReference>
<evidence type="ECO:0000313" key="10">
    <source>
        <dbReference type="Proteomes" id="UP000675881"/>
    </source>
</evidence>
<organism evidence="8">
    <name type="scientific">Lepeophtheirus salmonis</name>
    <name type="common">Salmon louse</name>
    <name type="synonym">Caligus salmonis</name>
    <dbReference type="NCBI Taxonomy" id="72036"/>
    <lineage>
        <taxon>Eukaryota</taxon>
        <taxon>Metazoa</taxon>
        <taxon>Ecdysozoa</taxon>
        <taxon>Arthropoda</taxon>
        <taxon>Crustacea</taxon>
        <taxon>Multicrustacea</taxon>
        <taxon>Hexanauplia</taxon>
        <taxon>Copepoda</taxon>
        <taxon>Siphonostomatoida</taxon>
        <taxon>Caligidae</taxon>
        <taxon>Lepeophtheirus</taxon>
    </lineage>
</organism>
<evidence type="ECO:0000313" key="9">
    <source>
        <dbReference type="EMBL" id="CAF2758911.1"/>
    </source>
</evidence>
<dbReference type="FunFam" id="1.20.1260.10:FF:000002">
    <property type="entry name" value="Ferritin, mitochondrial"/>
    <property type="match status" value="1"/>
</dbReference>
<comment type="similarity">
    <text evidence="1 6">Belongs to the ferritin family.</text>
</comment>
<evidence type="ECO:0000256" key="3">
    <source>
        <dbReference type="ARBA" id="ARBA00022723"/>
    </source>
</evidence>
<gene>
    <name evidence="8" type="primary">FRIH1</name>
    <name evidence="9" type="ORF">LSAA_2026</name>
</gene>
<reference evidence="9" key="2">
    <citation type="submission" date="2021-02" db="EMBL/GenBank/DDBJ databases">
        <authorList>
            <person name="Bekaert M."/>
        </authorList>
    </citation>
    <scope>NUCLEOTIDE SEQUENCE</scope>
    <source>
        <strain evidence="9">IoA-00</strain>
    </source>
</reference>
<comment type="catalytic activity">
    <reaction evidence="6">
        <text>4 Fe(2+) + O2 + 4 H(+) = 4 Fe(3+) + 2 H2O</text>
        <dbReference type="Rhea" id="RHEA:11148"/>
        <dbReference type="ChEBI" id="CHEBI:15377"/>
        <dbReference type="ChEBI" id="CHEBI:15378"/>
        <dbReference type="ChEBI" id="CHEBI:15379"/>
        <dbReference type="ChEBI" id="CHEBI:29033"/>
        <dbReference type="ChEBI" id="CHEBI:29034"/>
        <dbReference type="EC" id="1.16.3.1"/>
    </reaction>
</comment>
<accession>D3PHQ8</accession>
<sequence length="173" mass="19593">MSSQIRQNYDSECEALINKQINMELFASYTYLSMGAYFSRDDVALEGFAKFFYESSSEENTHARNLINYQTLRGGRVVFQDISRPNVETWASPVEAMEAALQLEKDVNASLLNVHGSASKKEDPQLCDFLESDYLQEQVDGIKKIGILLTRMKRVGPGVGMHLIDQELLKKIT</sequence>
<dbReference type="InterPro" id="IPR012347">
    <property type="entry name" value="Ferritin-like"/>
</dbReference>
<dbReference type="EMBL" id="HG994580">
    <property type="protein sequence ID" value="CAF2758911.1"/>
    <property type="molecule type" value="Genomic_DNA"/>
</dbReference>
<feature type="domain" description="Ferritin-like diiron" evidence="7">
    <location>
        <begin position="7"/>
        <end position="156"/>
    </location>
</feature>
<dbReference type="Gene3D" id="1.20.1260.10">
    <property type="match status" value="1"/>
</dbReference>
<dbReference type="PANTHER" id="PTHR11431">
    <property type="entry name" value="FERRITIN"/>
    <property type="match status" value="1"/>
</dbReference>
<dbReference type="EC" id="1.16.3.1" evidence="6"/>
<protein>
    <recommendedName>
        <fullName evidence="6">Ferritin</fullName>
        <ecNumber evidence="6">1.16.3.1</ecNumber>
    </recommendedName>
</protein>
<dbReference type="InterPro" id="IPR009040">
    <property type="entry name" value="Ferritin-like_diiron"/>
</dbReference>
<feature type="binding site" evidence="5">
    <location>
        <position position="24"/>
    </location>
    <ligand>
        <name>Fe cation</name>
        <dbReference type="ChEBI" id="CHEBI:24875"/>
        <label>1</label>
    </ligand>
</feature>
<dbReference type="Proteomes" id="UP000675881">
    <property type="component" value="Chromosome 1"/>
</dbReference>
<dbReference type="GO" id="GO:0008198">
    <property type="term" value="F:ferrous iron binding"/>
    <property type="evidence" value="ECO:0007669"/>
    <property type="project" value="TreeGrafter"/>
</dbReference>
<keyword evidence="6 9" id="KW-0560">Oxidoreductase</keyword>
<dbReference type="GO" id="GO:0005737">
    <property type="term" value="C:cytoplasm"/>
    <property type="evidence" value="ECO:0007669"/>
    <property type="project" value="TreeGrafter"/>
</dbReference>
<keyword evidence="2 6" id="KW-0409">Iron storage</keyword>
<comment type="function">
    <text evidence="6">Stores iron in a soluble, non-toxic, readily available form. Important for iron homeostasis. Iron is taken up in the ferrous form and deposited as ferric hydroxides after oxidation.</text>
</comment>
<dbReference type="AlphaFoldDB" id="D3PHQ8"/>
<feature type="binding site" evidence="5">
    <location>
        <position position="62"/>
    </location>
    <ligand>
        <name>Fe cation</name>
        <dbReference type="ChEBI" id="CHEBI:24875"/>
        <label>1</label>
    </ligand>
</feature>
<dbReference type="GO" id="GO:0006826">
    <property type="term" value="P:iron ion transport"/>
    <property type="evidence" value="ECO:0007669"/>
    <property type="project" value="InterPro"/>
</dbReference>
<evidence type="ECO:0000259" key="7">
    <source>
        <dbReference type="PROSITE" id="PS50905"/>
    </source>
</evidence>
<dbReference type="PROSITE" id="PS00204">
    <property type="entry name" value="FERRITIN_2"/>
    <property type="match status" value="1"/>
</dbReference>
<feature type="binding site" evidence="5">
    <location>
        <position position="138"/>
    </location>
    <ligand>
        <name>Fe cation</name>
        <dbReference type="ChEBI" id="CHEBI:24875"/>
        <label>1</label>
    </ligand>
</feature>
<dbReference type="PROSITE" id="PS50905">
    <property type="entry name" value="FERRITIN_LIKE"/>
    <property type="match status" value="1"/>
</dbReference>
<evidence type="ECO:0000256" key="1">
    <source>
        <dbReference type="ARBA" id="ARBA00007513"/>
    </source>
</evidence>
<dbReference type="PANTHER" id="PTHR11431:SF75">
    <property type="entry name" value="FERRITIN"/>
    <property type="match status" value="1"/>
</dbReference>